<name>A0ABW2SQD9_9ACTO</name>
<reference evidence="2" key="1">
    <citation type="journal article" date="2019" name="Int. J. Syst. Evol. Microbiol.">
        <title>The Global Catalogue of Microorganisms (GCM) 10K type strain sequencing project: providing services to taxonomists for standard genome sequencing and annotation.</title>
        <authorList>
            <consortium name="The Broad Institute Genomics Platform"/>
            <consortium name="The Broad Institute Genome Sequencing Center for Infectious Disease"/>
            <person name="Wu L."/>
            <person name="Ma J."/>
        </authorList>
    </citation>
    <scope>NUCLEOTIDE SEQUENCE [LARGE SCALE GENOMIC DNA]</scope>
    <source>
        <strain evidence="2">CCUG 56698</strain>
    </source>
</reference>
<organism evidence="1 2">
    <name type="scientific">Schaalia naturae</name>
    <dbReference type="NCBI Taxonomy" id="635203"/>
    <lineage>
        <taxon>Bacteria</taxon>
        <taxon>Bacillati</taxon>
        <taxon>Actinomycetota</taxon>
        <taxon>Actinomycetes</taxon>
        <taxon>Actinomycetales</taxon>
        <taxon>Actinomycetaceae</taxon>
        <taxon>Schaalia</taxon>
    </lineage>
</organism>
<sequence length="128" mass="13111">MSVAALAAERPGRERARMRSARQTVLRALEAGATVSAAAARAGISAEMAGVMVDEMRRSGLLVDAASLCASGLGACHSAGGLAGASEEVRVHCAGCPMIPLRPRGNGVGSRRLFARLRRGNPAETASR</sequence>
<comment type="caution">
    <text evidence="1">The sequence shown here is derived from an EMBL/GenBank/DDBJ whole genome shotgun (WGS) entry which is preliminary data.</text>
</comment>
<evidence type="ECO:0000313" key="2">
    <source>
        <dbReference type="Proteomes" id="UP001596527"/>
    </source>
</evidence>
<proteinExistence type="predicted"/>
<keyword evidence="2" id="KW-1185">Reference proteome</keyword>
<dbReference type="Proteomes" id="UP001596527">
    <property type="component" value="Unassembled WGS sequence"/>
</dbReference>
<gene>
    <name evidence="1" type="ORF">ACFQWG_12905</name>
</gene>
<protein>
    <recommendedName>
        <fullName evidence="3">Transcriptional regulator</fullName>
    </recommendedName>
</protein>
<accession>A0ABW2SQD9</accession>
<evidence type="ECO:0000313" key="1">
    <source>
        <dbReference type="EMBL" id="MFC7582094.1"/>
    </source>
</evidence>
<evidence type="ECO:0008006" key="3">
    <source>
        <dbReference type="Google" id="ProtNLM"/>
    </source>
</evidence>
<dbReference type="RefSeq" id="WP_380975936.1">
    <property type="nucleotide sequence ID" value="NZ_JBHTEF010000001.1"/>
</dbReference>
<dbReference type="EMBL" id="JBHTEF010000001">
    <property type="protein sequence ID" value="MFC7582094.1"/>
    <property type="molecule type" value="Genomic_DNA"/>
</dbReference>